<dbReference type="Pfam" id="PF20843">
    <property type="entry name" value="Rax2_3"/>
    <property type="match status" value="1"/>
</dbReference>
<feature type="transmembrane region" description="Helical" evidence="1">
    <location>
        <begin position="1135"/>
        <end position="1162"/>
    </location>
</feature>
<dbReference type="GeneID" id="59325167"/>
<evidence type="ECO:0008006" key="8">
    <source>
        <dbReference type="Google" id="ProtNLM"/>
    </source>
</evidence>
<dbReference type="AlphaFoldDB" id="A0A7G3ZEU4"/>
<dbReference type="Proteomes" id="UP000515788">
    <property type="component" value="Chromosome 3"/>
</dbReference>
<dbReference type="PANTHER" id="PTHR31778:SF2">
    <property type="entry name" value="BUD SITE SELECTION PROTEIN RAX2"/>
    <property type="match status" value="1"/>
</dbReference>
<dbReference type="InterPro" id="IPR048266">
    <property type="entry name" value="Rax2-like_second"/>
</dbReference>
<dbReference type="InterPro" id="IPR048265">
    <property type="entry name" value="Rax2-like_third"/>
</dbReference>
<evidence type="ECO:0000256" key="2">
    <source>
        <dbReference type="SAM" id="SignalP"/>
    </source>
</evidence>
<evidence type="ECO:0000259" key="5">
    <source>
        <dbReference type="Pfam" id="PF20843"/>
    </source>
</evidence>
<feature type="domain" description="Rax2-like second" evidence="4">
    <location>
        <begin position="233"/>
        <end position="399"/>
    </location>
</feature>
<gene>
    <name evidence="6" type="ORF">HG536_0C01980</name>
</gene>
<dbReference type="RefSeq" id="XP_037138705.1">
    <property type="nucleotide sequence ID" value="XM_037282810.1"/>
</dbReference>
<name>A0A7G3ZEU4_9SACH</name>
<dbReference type="SUPFAM" id="SSF50965">
    <property type="entry name" value="Galactose oxidase, central domain"/>
    <property type="match status" value="1"/>
</dbReference>
<accession>A0A7G3ZEU4</accession>
<feature type="chain" id="PRO_5028825456" description="Bud site selection protein RAX2" evidence="2">
    <location>
        <begin position="20"/>
        <end position="1193"/>
    </location>
</feature>
<evidence type="ECO:0000313" key="6">
    <source>
        <dbReference type="EMBL" id="QLL32030.1"/>
    </source>
</evidence>
<keyword evidence="7" id="KW-1185">Reference proteome</keyword>
<organism evidence="6 7">
    <name type="scientific">Torulaspora globosa</name>
    <dbReference type="NCBI Taxonomy" id="48254"/>
    <lineage>
        <taxon>Eukaryota</taxon>
        <taxon>Fungi</taxon>
        <taxon>Dikarya</taxon>
        <taxon>Ascomycota</taxon>
        <taxon>Saccharomycotina</taxon>
        <taxon>Saccharomycetes</taxon>
        <taxon>Saccharomycetales</taxon>
        <taxon>Saccharomycetaceae</taxon>
        <taxon>Torulaspora</taxon>
    </lineage>
</organism>
<keyword evidence="2" id="KW-0732">Signal</keyword>
<evidence type="ECO:0000259" key="3">
    <source>
        <dbReference type="Pfam" id="PF12768"/>
    </source>
</evidence>
<reference evidence="6 7" key="1">
    <citation type="submission" date="2020-06" db="EMBL/GenBank/DDBJ databases">
        <title>The yeast mating-type switching endonuclease HO is a domesticated member of an unorthodox homing genetic element family.</title>
        <authorList>
            <person name="Coughlan A.Y."/>
            <person name="Lombardi L."/>
            <person name="Braun-Galleani S."/>
            <person name="Martos A.R."/>
            <person name="Galeote V."/>
            <person name="Bigey F."/>
            <person name="Dequin S."/>
            <person name="Byrne K.P."/>
            <person name="Wolfe K.H."/>
        </authorList>
    </citation>
    <scope>NUCLEOTIDE SEQUENCE [LARGE SCALE GENOMIC DNA]</scope>
    <source>
        <strain evidence="6 7">CBS764</strain>
    </source>
</reference>
<dbReference type="InterPro" id="IPR024982">
    <property type="entry name" value="Rax2-like_C"/>
</dbReference>
<dbReference type="GO" id="GO:0005621">
    <property type="term" value="C:cellular bud scar"/>
    <property type="evidence" value="ECO:0007669"/>
    <property type="project" value="TreeGrafter"/>
</dbReference>
<keyword evidence="1" id="KW-0472">Membrane</keyword>
<dbReference type="GO" id="GO:1902929">
    <property type="term" value="C:plasma membrane of growing cell tip"/>
    <property type="evidence" value="ECO:0007669"/>
    <property type="project" value="TreeGrafter"/>
</dbReference>
<dbReference type="InterPro" id="IPR011043">
    <property type="entry name" value="Gal_Oxase/kelch_b-propeller"/>
</dbReference>
<evidence type="ECO:0000313" key="7">
    <source>
        <dbReference type="Proteomes" id="UP000515788"/>
    </source>
</evidence>
<sequence>MSIAGFLYLLCEFICFSVASQLENLRRAYNVTSIEPKQLDFSQGFLQVFGDFDTLTFPRYEGQQNFTQEITSDSGSRDIIYYSNDIFIKLIEGSSDTNVRQIVPFGSDSFILSGSGRLLGFELERQIFYNLSDLSLRPMFDHSLGEVKTILVDDSLVYFGGNFTYDHGVAIWNYTSNTTFQAPFGGFGSNSQVNSIVKLDDDNILFTGSFAALDNQTWWNSVYRNTSGPTNIEAGSLIPLQWAAWDAGSSSFFDASQFICPNPEASAWLASSSSGSLGCFLPFEVAAQKIRIFNSPSDDSGVSLFRIITKPSGGIMNLTYVDPLSGEMRYCDAFCPLLKRSALREVGATTNSTQGIMTNNNLTSIQWSENFQDFAFVNQISVSELQFLAVSSYGNAVGLSSLQLYSGTVSVYANDTLNDPGCGSDVVRSSSFLSNNSWHDGLPQKSYLITQFDYGTGVGPKVTFYPEVKEAGQYTVNVYTPGCLADNTCSSRSIVNVTMRSSNDDSILASILLYQNNLEEKYDQLYSGHLESPPIVILEFSSGIQLNSPSNVVVADRIELIPHAVDALANQTEENFLLNGMFLYQLSNITDKSGQNSSSIGNSSLNSFAVQNFPQNSSLVSIMYNSTLWVGGGTVSGVATIDLGDDFSISSSDRLNTGGSVEGMSSYSEGILMFGNFNLSSKPLSTITYNGSFNSFGNLNTSIKTFSNISLHGTELLVFNNEFIFNTTSNEYISNSSAFGLSLWSAGQNSFNDILFCGAVSETQYTGLDGSAEIFTNGSVVPMNTSGDMKPYLALKLNDTTTVHAYGGDTLSQLMFNDGSHGPWSWFGTINLMRYMNDGTMLAIVVNNPSGESQLNLLNLTNFNVARNLTMAKDSYISSAVFFGRNSSLLMGGNFSIPGSQCVDLCLYNYDQNQWSKVANGSVNGNITEMKLSNTYDLLISGVINFNNRTSVNLASFNMTSHELNPLLSGSDKPLKSFIEGEYDLLVWNETNLLNYRASKWEDIELGYDSISVIETVIALNGTAALEKREDSGSKLGSILLAGRLNSVVASNLTEVSIYDFERWSPYYLAGSDNNGLSSMAFFTGEEFSNIYDSQSYLPNSGSATTSVPSASQTALSSPTATVISGKRRRIDRGYVVLIGLALALGTVTVLGITGVLLALLFKFDSGYEQVVPRIDENEMMESVPPEKLLEFL</sequence>
<dbReference type="Pfam" id="PF20842">
    <property type="entry name" value="Rax2_2"/>
    <property type="match status" value="1"/>
</dbReference>
<dbReference type="EMBL" id="CP059248">
    <property type="protein sequence ID" value="QLL32030.1"/>
    <property type="molecule type" value="Genomic_DNA"/>
</dbReference>
<dbReference type="PANTHER" id="PTHR31778">
    <property type="entry name" value="BUD SITE SELECTION PROTEIN RAX2"/>
    <property type="match status" value="1"/>
</dbReference>
<evidence type="ECO:0000259" key="4">
    <source>
        <dbReference type="Pfam" id="PF20842"/>
    </source>
</evidence>
<keyword evidence="1" id="KW-0812">Transmembrane</keyword>
<keyword evidence="1" id="KW-1133">Transmembrane helix</keyword>
<feature type="domain" description="Rax2-like third" evidence="5">
    <location>
        <begin position="411"/>
        <end position="560"/>
    </location>
</feature>
<dbReference type="GO" id="GO:0005935">
    <property type="term" value="C:cellular bud neck"/>
    <property type="evidence" value="ECO:0007669"/>
    <property type="project" value="TreeGrafter"/>
</dbReference>
<dbReference type="GO" id="GO:0000282">
    <property type="term" value="P:cellular bud site selection"/>
    <property type="evidence" value="ECO:0007669"/>
    <property type="project" value="TreeGrafter"/>
</dbReference>
<proteinExistence type="predicted"/>
<feature type="signal peptide" evidence="2">
    <location>
        <begin position="1"/>
        <end position="19"/>
    </location>
</feature>
<evidence type="ECO:0000256" key="1">
    <source>
        <dbReference type="SAM" id="Phobius"/>
    </source>
</evidence>
<dbReference type="Pfam" id="PF12768">
    <property type="entry name" value="Rax2"/>
    <property type="match status" value="1"/>
</dbReference>
<dbReference type="OrthoDB" id="2503993at2759"/>
<dbReference type="KEGG" id="tgb:HG536_0C01980"/>
<feature type="domain" description="Rax2-like C-terminal" evidence="3">
    <location>
        <begin position="857"/>
        <end position="1087"/>
    </location>
</feature>
<protein>
    <recommendedName>
        <fullName evidence="8">Bud site selection protein RAX2</fullName>
    </recommendedName>
</protein>